<dbReference type="Proteomes" id="UP000305948">
    <property type="component" value="Unassembled WGS sequence"/>
</dbReference>
<reference evidence="3 4" key="1">
    <citation type="journal article" date="2019" name="Nat. Ecol. Evol.">
        <title>Megaphylogeny resolves global patterns of mushroom evolution.</title>
        <authorList>
            <person name="Varga T."/>
            <person name="Krizsan K."/>
            <person name="Foldi C."/>
            <person name="Dima B."/>
            <person name="Sanchez-Garcia M."/>
            <person name="Sanchez-Ramirez S."/>
            <person name="Szollosi G.J."/>
            <person name="Szarkandi J.G."/>
            <person name="Papp V."/>
            <person name="Albert L."/>
            <person name="Andreopoulos W."/>
            <person name="Angelini C."/>
            <person name="Antonin V."/>
            <person name="Barry K.W."/>
            <person name="Bougher N.L."/>
            <person name="Buchanan P."/>
            <person name="Buyck B."/>
            <person name="Bense V."/>
            <person name="Catcheside P."/>
            <person name="Chovatia M."/>
            <person name="Cooper J."/>
            <person name="Damon W."/>
            <person name="Desjardin D."/>
            <person name="Finy P."/>
            <person name="Geml J."/>
            <person name="Haridas S."/>
            <person name="Hughes K."/>
            <person name="Justo A."/>
            <person name="Karasinski D."/>
            <person name="Kautmanova I."/>
            <person name="Kiss B."/>
            <person name="Kocsube S."/>
            <person name="Kotiranta H."/>
            <person name="LaButti K.M."/>
            <person name="Lechner B.E."/>
            <person name="Liimatainen K."/>
            <person name="Lipzen A."/>
            <person name="Lukacs Z."/>
            <person name="Mihaltcheva S."/>
            <person name="Morgado L.N."/>
            <person name="Niskanen T."/>
            <person name="Noordeloos M.E."/>
            <person name="Ohm R.A."/>
            <person name="Ortiz-Santana B."/>
            <person name="Ovrebo C."/>
            <person name="Racz N."/>
            <person name="Riley R."/>
            <person name="Savchenko A."/>
            <person name="Shiryaev A."/>
            <person name="Soop K."/>
            <person name="Spirin V."/>
            <person name="Szebenyi C."/>
            <person name="Tomsovsky M."/>
            <person name="Tulloss R.E."/>
            <person name="Uehling J."/>
            <person name="Grigoriev I.V."/>
            <person name="Vagvolgyi C."/>
            <person name="Papp T."/>
            <person name="Martin F.M."/>
            <person name="Miettinen O."/>
            <person name="Hibbett D.S."/>
            <person name="Nagy L.G."/>
        </authorList>
    </citation>
    <scope>NUCLEOTIDE SEQUENCE [LARGE SCALE GENOMIC DNA]</scope>
    <source>
        <strain evidence="3 4">OMC1185</strain>
    </source>
</reference>
<accession>A0A5C3N1I9</accession>
<name>A0A5C3N1I9_9AGAM</name>
<feature type="coiled-coil region" evidence="1">
    <location>
        <begin position="59"/>
        <end position="149"/>
    </location>
</feature>
<feature type="region of interest" description="Disordered" evidence="2">
    <location>
        <begin position="1"/>
        <end position="22"/>
    </location>
</feature>
<keyword evidence="4" id="KW-1185">Reference proteome</keyword>
<evidence type="ECO:0000256" key="1">
    <source>
        <dbReference type="SAM" id="Coils"/>
    </source>
</evidence>
<sequence length="510" mass="56838">MFLLRRGKSKPKKTNGINSKSAPVTPQFAISAVATDAGHEVLTNGPKVEGFQVGLVGREAALEAELAEMREESDAMRAKMRSLALERDAGLRDAHAKEREVLDAKRYVNALKDQLAAAENQRDMYRRDADDVRHRVALLEEQVQMAEELLKVKDGAIVENQRNHARTLALLQTKAVELEAAQAFVDTSRMDAVSEDDVTRGIHDLNAKISDTAVVLAGALQYESKHRTPDEEKTPAEKAVTRVKEMLGPSMVKRLRECPDREDAALVIQIAFQGCMVLHCAWIIAAWHFDFDLPKELRLLQDMLDHVRQSEPQAVSGKWRSVTRKHIQSMRHGESYDSVKSSLVTYLVKRLVDALLVAGCNASKEPQVHDMIMNVYGDRLDSLIHVALGLNRVVGIDALSCDYEPVWTRPDVPFNPVWMEDIDGQLGVDNLVRDEPTIVRVLCTTSLGLRKKVKGAARQRRRSRNELRSLLVLKPKVALESSLYKLRRLEVRNSLPGSGASVLGSEGSAT</sequence>
<evidence type="ECO:0000313" key="4">
    <source>
        <dbReference type="Proteomes" id="UP000305948"/>
    </source>
</evidence>
<protein>
    <submittedName>
        <fullName evidence="3">Uncharacterized protein</fullName>
    </submittedName>
</protein>
<evidence type="ECO:0000313" key="3">
    <source>
        <dbReference type="EMBL" id="TFK50902.1"/>
    </source>
</evidence>
<keyword evidence="1" id="KW-0175">Coiled coil</keyword>
<dbReference type="EMBL" id="ML213512">
    <property type="protein sequence ID" value="TFK50902.1"/>
    <property type="molecule type" value="Genomic_DNA"/>
</dbReference>
<proteinExistence type="predicted"/>
<feature type="compositionally biased region" description="Basic residues" evidence="2">
    <location>
        <begin position="1"/>
        <end position="13"/>
    </location>
</feature>
<dbReference type="AlphaFoldDB" id="A0A5C3N1I9"/>
<evidence type="ECO:0000256" key="2">
    <source>
        <dbReference type="SAM" id="MobiDB-lite"/>
    </source>
</evidence>
<gene>
    <name evidence="3" type="ORF">OE88DRAFT_192677</name>
</gene>
<dbReference type="STRING" id="5364.A0A5C3N1I9"/>
<organism evidence="3 4">
    <name type="scientific">Heliocybe sulcata</name>
    <dbReference type="NCBI Taxonomy" id="5364"/>
    <lineage>
        <taxon>Eukaryota</taxon>
        <taxon>Fungi</taxon>
        <taxon>Dikarya</taxon>
        <taxon>Basidiomycota</taxon>
        <taxon>Agaricomycotina</taxon>
        <taxon>Agaricomycetes</taxon>
        <taxon>Gloeophyllales</taxon>
        <taxon>Gloeophyllaceae</taxon>
        <taxon>Heliocybe</taxon>
    </lineage>
</organism>
<dbReference type="OrthoDB" id="3222645at2759"/>